<reference evidence="1 2" key="1">
    <citation type="submission" date="2013-06" db="EMBL/GenBank/DDBJ databases">
        <title>The draft sequence of the Mycobacterium elephantis genome.</title>
        <authorList>
            <person name="Pettersson F.B."/>
            <person name="Das S."/>
            <person name="Dasgupta S."/>
            <person name="Bhattacharya A."/>
            <person name="Kirsebom L.A."/>
        </authorList>
    </citation>
    <scope>NUCLEOTIDE SEQUENCE [LARGE SCALE GENOMIC DNA]</scope>
    <source>
        <strain evidence="1 2">DSM 44368</strain>
    </source>
</reference>
<dbReference type="AlphaFoldDB" id="A0A439DXX5"/>
<dbReference type="Proteomes" id="UP000287177">
    <property type="component" value="Unassembled WGS sequence"/>
</dbReference>
<accession>A0A439DXX5</accession>
<sequence length="157" mass="17065">MSDRETLQGMADAGGEAHQLNELSQPLGYAVTFAAGGTLGAEGPTYRRLTVHRIDQPVASGPTFDTADEVRAFLDQLAQLPLWRLDLDDNSIEFDSEELTIRDKATGESFCLKGWSWGVTGRAARGQSAGRYEGATHLSVRSDESPSIGKWYKSDKG</sequence>
<proteinExistence type="predicted"/>
<keyword evidence="2" id="KW-1185">Reference proteome</keyword>
<dbReference type="EMBL" id="ATDN01000005">
    <property type="protein sequence ID" value="RWA22320.1"/>
    <property type="molecule type" value="Genomic_DNA"/>
</dbReference>
<protein>
    <submittedName>
        <fullName evidence="1">Uncharacterized protein</fullName>
    </submittedName>
</protein>
<gene>
    <name evidence="1" type="ORF">MELE44368_12975</name>
</gene>
<organism evidence="1 2">
    <name type="scientific">Mycolicibacterium elephantis DSM 44368</name>
    <dbReference type="NCBI Taxonomy" id="1335622"/>
    <lineage>
        <taxon>Bacteria</taxon>
        <taxon>Bacillati</taxon>
        <taxon>Actinomycetota</taxon>
        <taxon>Actinomycetes</taxon>
        <taxon>Mycobacteriales</taxon>
        <taxon>Mycobacteriaceae</taxon>
        <taxon>Mycolicibacterium</taxon>
    </lineage>
</organism>
<evidence type="ECO:0000313" key="1">
    <source>
        <dbReference type="EMBL" id="RWA22320.1"/>
    </source>
</evidence>
<dbReference type="RefSeq" id="WP_241566486.1">
    <property type="nucleotide sequence ID" value="NZ_ATDN01000005.1"/>
</dbReference>
<comment type="caution">
    <text evidence="1">The sequence shown here is derived from an EMBL/GenBank/DDBJ whole genome shotgun (WGS) entry which is preliminary data.</text>
</comment>
<evidence type="ECO:0000313" key="2">
    <source>
        <dbReference type="Proteomes" id="UP000287177"/>
    </source>
</evidence>
<name>A0A439DXX5_9MYCO</name>